<dbReference type="InterPro" id="IPR029063">
    <property type="entry name" value="SAM-dependent_MTases_sf"/>
</dbReference>
<evidence type="ECO:0000313" key="2">
    <source>
        <dbReference type="EMBL" id="KPQ36911.1"/>
    </source>
</evidence>
<organism evidence="2 3">
    <name type="scientific">Phormidesmis priestleyi Ana</name>
    <dbReference type="NCBI Taxonomy" id="1666911"/>
    <lineage>
        <taxon>Bacteria</taxon>
        <taxon>Bacillati</taxon>
        <taxon>Cyanobacteriota</taxon>
        <taxon>Cyanophyceae</taxon>
        <taxon>Leptolyngbyales</taxon>
        <taxon>Leptolyngbyaceae</taxon>
        <taxon>Phormidesmis</taxon>
    </lineage>
</organism>
<gene>
    <name evidence="2" type="ORF">HLUCCA11_03075</name>
</gene>
<comment type="caution">
    <text evidence="2">The sequence shown here is derived from an EMBL/GenBank/DDBJ whole genome shotgun (WGS) entry which is preliminary data.</text>
</comment>
<evidence type="ECO:0000259" key="1">
    <source>
        <dbReference type="Pfam" id="PF08241"/>
    </source>
</evidence>
<keyword evidence="2" id="KW-0830">Ubiquinone</keyword>
<dbReference type="Gene3D" id="3.40.50.150">
    <property type="entry name" value="Vaccinia Virus protein VP39"/>
    <property type="match status" value="1"/>
</dbReference>
<keyword evidence="2" id="KW-0489">Methyltransferase</keyword>
<proteinExistence type="predicted"/>
<dbReference type="GO" id="GO:0008757">
    <property type="term" value="F:S-adenosylmethionine-dependent methyltransferase activity"/>
    <property type="evidence" value="ECO:0007669"/>
    <property type="project" value="InterPro"/>
</dbReference>
<name>A0A0P7ZTL7_9CYAN</name>
<dbReference type="InterPro" id="IPR013216">
    <property type="entry name" value="Methyltransf_11"/>
</dbReference>
<dbReference type="CDD" id="cd02440">
    <property type="entry name" value="AdoMet_MTases"/>
    <property type="match status" value="1"/>
</dbReference>
<accession>A0A0P7ZTL7</accession>
<feature type="domain" description="Methyltransferase type 11" evidence="1">
    <location>
        <begin position="11"/>
        <end position="96"/>
    </location>
</feature>
<dbReference type="GO" id="GO:0032259">
    <property type="term" value="P:methylation"/>
    <property type="evidence" value="ECO:0007669"/>
    <property type="project" value="UniProtKB-KW"/>
</dbReference>
<dbReference type="AlphaFoldDB" id="A0A0P7ZTL7"/>
<reference evidence="2 3" key="1">
    <citation type="submission" date="2015-09" db="EMBL/GenBank/DDBJ databases">
        <title>Identification and resolution of microdiversity through metagenomic sequencing of parallel consortia.</title>
        <authorList>
            <person name="Nelson W.C."/>
            <person name="Romine M.F."/>
            <person name="Lindemann S.R."/>
        </authorList>
    </citation>
    <scope>NUCLEOTIDE SEQUENCE [LARGE SCALE GENOMIC DNA]</scope>
    <source>
        <strain evidence="2">Ana</strain>
    </source>
</reference>
<dbReference type="Pfam" id="PF08241">
    <property type="entry name" value="Methyltransf_11"/>
    <property type="match status" value="1"/>
</dbReference>
<dbReference type="SUPFAM" id="SSF53335">
    <property type="entry name" value="S-adenosyl-L-methionine-dependent methyltransferases"/>
    <property type="match status" value="1"/>
</dbReference>
<dbReference type="Proteomes" id="UP000050465">
    <property type="component" value="Unassembled WGS sequence"/>
</dbReference>
<sequence>MLEPYPGASILEVGGGHGQLTAGLIKAGYKVTVVGSDESCQMRIRDLIESGLCKFQVGNVLALPYPDDAFDVVISYRFLAHVERWKLFMNELARVATKAVLIDYPTLRSINYITPLLFNLKKGVEKNTRPYTCYNESELLGYVESLGMKVGDRYAQFFWPMVLHRMIKQPAVSSILEGSTRVIGLSRLLGSPIILKLIPTTSVTD</sequence>
<protein>
    <submittedName>
        <fullName evidence="2">Methylase involved in ubiquinone/menaquinone biosynthesis</fullName>
    </submittedName>
</protein>
<dbReference type="STRING" id="1666911.HLUCCA11_03075"/>
<dbReference type="PATRIC" id="fig|1666911.3.peg.3456"/>
<dbReference type="EMBL" id="LJZR01000003">
    <property type="protein sequence ID" value="KPQ36911.1"/>
    <property type="molecule type" value="Genomic_DNA"/>
</dbReference>
<keyword evidence="2" id="KW-0808">Transferase</keyword>
<evidence type="ECO:0000313" key="3">
    <source>
        <dbReference type="Proteomes" id="UP000050465"/>
    </source>
</evidence>